<evidence type="ECO:0000313" key="1">
    <source>
        <dbReference type="EMBL" id="JAD50875.1"/>
    </source>
</evidence>
<name>A0A0A9APK6_ARUDO</name>
<dbReference type="AlphaFoldDB" id="A0A0A9APK6"/>
<reference evidence="1" key="2">
    <citation type="journal article" date="2015" name="Data Brief">
        <title>Shoot transcriptome of the giant reed, Arundo donax.</title>
        <authorList>
            <person name="Barrero R.A."/>
            <person name="Guerrero F.D."/>
            <person name="Moolhuijzen P."/>
            <person name="Goolsby J.A."/>
            <person name="Tidwell J."/>
            <person name="Bellgard S.E."/>
            <person name="Bellgard M.I."/>
        </authorList>
    </citation>
    <scope>NUCLEOTIDE SEQUENCE</scope>
    <source>
        <tissue evidence="1">Shoot tissue taken approximately 20 cm above the soil surface</tissue>
    </source>
</reference>
<sequence length="46" mass="5400">MDQLIDLIDLKEVLQYQIPLPVQYMIKTTSPTVLPKALQWSWRSQA</sequence>
<organism evidence="1">
    <name type="scientific">Arundo donax</name>
    <name type="common">Giant reed</name>
    <name type="synonym">Donax arundinaceus</name>
    <dbReference type="NCBI Taxonomy" id="35708"/>
    <lineage>
        <taxon>Eukaryota</taxon>
        <taxon>Viridiplantae</taxon>
        <taxon>Streptophyta</taxon>
        <taxon>Embryophyta</taxon>
        <taxon>Tracheophyta</taxon>
        <taxon>Spermatophyta</taxon>
        <taxon>Magnoliopsida</taxon>
        <taxon>Liliopsida</taxon>
        <taxon>Poales</taxon>
        <taxon>Poaceae</taxon>
        <taxon>PACMAD clade</taxon>
        <taxon>Arundinoideae</taxon>
        <taxon>Arundineae</taxon>
        <taxon>Arundo</taxon>
    </lineage>
</organism>
<accession>A0A0A9APK6</accession>
<dbReference type="EMBL" id="GBRH01247020">
    <property type="protein sequence ID" value="JAD50875.1"/>
    <property type="molecule type" value="Transcribed_RNA"/>
</dbReference>
<protein>
    <submittedName>
        <fullName evidence="1">Uncharacterized protein</fullName>
    </submittedName>
</protein>
<proteinExistence type="predicted"/>
<reference evidence="1" key="1">
    <citation type="submission" date="2014-09" db="EMBL/GenBank/DDBJ databases">
        <authorList>
            <person name="Magalhaes I.L.F."/>
            <person name="Oliveira U."/>
            <person name="Santos F.R."/>
            <person name="Vidigal T.H.D.A."/>
            <person name="Brescovit A.D."/>
            <person name="Santos A.J."/>
        </authorList>
    </citation>
    <scope>NUCLEOTIDE SEQUENCE</scope>
    <source>
        <tissue evidence="1">Shoot tissue taken approximately 20 cm above the soil surface</tissue>
    </source>
</reference>